<protein>
    <submittedName>
        <fullName evidence="1">Sulfur carrier protein ThiS</fullName>
    </submittedName>
</protein>
<evidence type="ECO:0000313" key="1">
    <source>
        <dbReference type="EMBL" id="MBI4726313.1"/>
    </source>
</evidence>
<dbReference type="InterPro" id="IPR016155">
    <property type="entry name" value="Mopterin_synth/thiamin_S_b"/>
</dbReference>
<dbReference type="InterPro" id="IPR003749">
    <property type="entry name" value="ThiS/MoaD-like"/>
</dbReference>
<gene>
    <name evidence="1" type="primary">thiS</name>
    <name evidence="1" type="ORF">HY768_03655</name>
</gene>
<dbReference type="InterPro" id="IPR012675">
    <property type="entry name" value="Beta-grasp_dom_sf"/>
</dbReference>
<comment type="caution">
    <text evidence="1">The sequence shown here is derived from an EMBL/GenBank/DDBJ whole genome shotgun (WGS) entry which is preliminary data.</text>
</comment>
<evidence type="ECO:0000313" key="2">
    <source>
        <dbReference type="Proteomes" id="UP000736328"/>
    </source>
</evidence>
<dbReference type="Pfam" id="PF02597">
    <property type="entry name" value="ThiS"/>
    <property type="match status" value="1"/>
</dbReference>
<dbReference type="Proteomes" id="UP000736328">
    <property type="component" value="Unassembled WGS sequence"/>
</dbReference>
<dbReference type="PANTHER" id="PTHR34472:SF1">
    <property type="entry name" value="SULFUR CARRIER PROTEIN THIS"/>
    <property type="match status" value="1"/>
</dbReference>
<sequence>MKIKLNGKDIETGENTTVSVLLVKYGLNGKPLVVELNGSIIKSGQYDGVRLNEGDVLEIVRLVGGG</sequence>
<dbReference type="InterPro" id="IPR010035">
    <property type="entry name" value="Thi_S"/>
</dbReference>
<proteinExistence type="predicted"/>
<dbReference type="Gene3D" id="3.10.20.30">
    <property type="match status" value="1"/>
</dbReference>
<reference evidence="1" key="1">
    <citation type="submission" date="2020-07" db="EMBL/GenBank/DDBJ databases">
        <title>Huge and variable diversity of episymbiotic CPR bacteria and DPANN archaea in groundwater ecosystems.</title>
        <authorList>
            <person name="He C.Y."/>
            <person name="Keren R."/>
            <person name="Whittaker M."/>
            <person name="Farag I.F."/>
            <person name="Doudna J."/>
            <person name="Cate J.H.D."/>
            <person name="Banfield J.F."/>
        </authorList>
    </citation>
    <scope>NUCLEOTIDE SEQUENCE</scope>
    <source>
        <strain evidence="1">NC_groundwater_1520_Pr4_B-0.1um_53_5</strain>
    </source>
</reference>
<dbReference type="PANTHER" id="PTHR34472">
    <property type="entry name" value="SULFUR CARRIER PROTEIN THIS"/>
    <property type="match status" value="1"/>
</dbReference>
<name>A0A933IAE5_UNCT6</name>
<organism evidence="1 2">
    <name type="scientific">candidate division TA06 bacterium</name>
    <dbReference type="NCBI Taxonomy" id="2250710"/>
    <lineage>
        <taxon>Bacteria</taxon>
        <taxon>Bacteria division TA06</taxon>
    </lineage>
</organism>
<dbReference type="CDD" id="cd00565">
    <property type="entry name" value="Ubl_ThiS"/>
    <property type="match status" value="1"/>
</dbReference>
<accession>A0A933IAE5</accession>
<dbReference type="SUPFAM" id="SSF54285">
    <property type="entry name" value="MoaD/ThiS"/>
    <property type="match status" value="1"/>
</dbReference>
<dbReference type="NCBIfam" id="TIGR01683">
    <property type="entry name" value="thiS"/>
    <property type="match status" value="1"/>
</dbReference>
<dbReference type="AlphaFoldDB" id="A0A933IAE5"/>
<dbReference type="EMBL" id="JACQXR010000043">
    <property type="protein sequence ID" value="MBI4726313.1"/>
    <property type="molecule type" value="Genomic_DNA"/>
</dbReference>